<evidence type="ECO:0000256" key="1">
    <source>
        <dbReference type="SAM" id="MobiDB-lite"/>
    </source>
</evidence>
<accession>A0A6H1Z8J4</accession>
<sequence length="214" mass="24956">MYDEELIEESAVELGEEFSEKSEEEPEEEDFLLDETNLWKPQHTIGTVGKSDRHDAMRLVAWMPVQECKAKKCNLFSDCNFPKEGKCALETTYLLNVFSLLISKREGLGKDLSAWEMDWVGNIIMPLYHQLIRMKKVAFNAPIVTMGKFREEIHPIHREVRDVIREIGREMKEKRIFERVRRKYGTIGLLEGGNDLIGRLLEEGDPDYYASIER</sequence>
<organism evidence="2">
    <name type="scientific">viral metagenome</name>
    <dbReference type="NCBI Taxonomy" id="1070528"/>
    <lineage>
        <taxon>unclassified sequences</taxon>
        <taxon>metagenomes</taxon>
        <taxon>organismal metagenomes</taxon>
    </lineage>
</organism>
<dbReference type="EMBL" id="MT144601">
    <property type="protein sequence ID" value="QJH94505.1"/>
    <property type="molecule type" value="Genomic_DNA"/>
</dbReference>
<proteinExistence type="predicted"/>
<dbReference type="EMBL" id="MT143974">
    <property type="protein sequence ID" value="QJA44213.1"/>
    <property type="molecule type" value="Genomic_DNA"/>
</dbReference>
<evidence type="ECO:0000313" key="3">
    <source>
        <dbReference type="EMBL" id="QJA66232.1"/>
    </source>
</evidence>
<reference evidence="2" key="1">
    <citation type="submission" date="2020-03" db="EMBL/GenBank/DDBJ databases">
        <title>The deep terrestrial virosphere.</title>
        <authorList>
            <person name="Holmfeldt K."/>
            <person name="Nilsson E."/>
            <person name="Simone D."/>
            <person name="Lopez-Fernandez M."/>
            <person name="Wu X."/>
            <person name="de Brujin I."/>
            <person name="Lundin D."/>
            <person name="Andersson A."/>
            <person name="Bertilsson S."/>
            <person name="Dopson M."/>
        </authorList>
    </citation>
    <scope>NUCLEOTIDE SEQUENCE</scope>
    <source>
        <strain evidence="5">MM415A00110</strain>
        <strain evidence="3">MM415B00359</strain>
        <strain evidence="2">TM448A00090</strain>
        <strain evidence="4">TM448B00221</strain>
    </source>
</reference>
<dbReference type="EMBL" id="MT141551">
    <property type="protein sequence ID" value="QJA66232.1"/>
    <property type="molecule type" value="Genomic_DNA"/>
</dbReference>
<evidence type="ECO:0000313" key="2">
    <source>
        <dbReference type="EMBL" id="QJA44213.1"/>
    </source>
</evidence>
<evidence type="ECO:0000313" key="4">
    <source>
        <dbReference type="EMBL" id="QJH94505.1"/>
    </source>
</evidence>
<dbReference type="EMBL" id="MT145189">
    <property type="protein sequence ID" value="QJI04711.1"/>
    <property type="molecule type" value="Genomic_DNA"/>
</dbReference>
<gene>
    <name evidence="5" type="ORF">MM415A00110_0032</name>
    <name evidence="3" type="ORF">MM415B00359_0043</name>
    <name evidence="2" type="ORF">TM448A00090_0045</name>
    <name evidence="4" type="ORF">TM448B00221_0059</name>
</gene>
<protein>
    <submittedName>
        <fullName evidence="2">Uncharacterized protein</fullName>
    </submittedName>
</protein>
<dbReference type="AlphaFoldDB" id="A0A6H1Z8J4"/>
<evidence type="ECO:0000313" key="5">
    <source>
        <dbReference type="EMBL" id="QJI04711.1"/>
    </source>
</evidence>
<feature type="region of interest" description="Disordered" evidence="1">
    <location>
        <begin position="1"/>
        <end position="26"/>
    </location>
</feature>
<name>A0A6H1Z8J4_9ZZZZ</name>